<comment type="caution">
    <text evidence="1">The sequence shown here is derived from an EMBL/GenBank/DDBJ whole genome shotgun (WGS) entry which is preliminary data.</text>
</comment>
<sequence>MKKSLVAIGVTLACIGGLFVPAKEVLSEHKKNKKSQS</sequence>
<name>K8ZP38_9ENTE</name>
<dbReference type="AlphaFoldDB" id="K8ZP38"/>
<protein>
    <recommendedName>
        <fullName evidence="3">Lipoprotein</fullName>
    </recommendedName>
</protein>
<dbReference type="STRING" id="1234409.C683_0682"/>
<keyword evidence="2" id="KW-1185">Reference proteome</keyword>
<proteinExistence type="predicted"/>
<evidence type="ECO:0008006" key="3">
    <source>
        <dbReference type="Google" id="ProtNLM"/>
    </source>
</evidence>
<reference evidence="1 2" key="1">
    <citation type="journal article" date="2013" name="Genome Announc.">
        <title>Draft Genome Sequence of Catellicoccus marimammalium, a Novel Species Commonly Found in Gull Feces.</title>
        <authorList>
            <person name="Weigand M.R."/>
            <person name="Ryu H."/>
            <person name="Bozcek L."/>
            <person name="Konstantinidis K.T."/>
            <person name="Santo Domingo J.W."/>
        </authorList>
    </citation>
    <scope>NUCLEOTIDE SEQUENCE [LARGE SCALE GENOMIC DNA]</scope>
    <source>
        <strain evidence="1 2">M35/04/3</strain>
    </source>
</reference>
<dbReference type="Proteomes" id="UP000016057">
    <property type="component" value="Unassembled WGS sequence"/>
</dbReference>
<dbReference type="EMBL" id="AMYT01000017">
    <property type="protein sequence ID" value="EKU27351.1"/>
    <property type="molecule type" value="Genomic_DNA"/>
</dbReference>
<organism evidence="1 2">
    <name type="scientific">Catellicoccus marimammalium M35/04/3</name>
    <dbReference type="NCBI Taxonomy" id="1234409"/>
    <lineage>
        <taxon>Bacteria</taxon>
        <taxon>Bacillati</taxon>
        <taxon>Bacillota</taxon>
        <taxon>Bacilli</taxon>
        <taxon>Lactobacillales</taxon>
        <taxon>Enterococcaceae</taxon>
        <taxon>Catellicoccus</taxon>
    </lineage>
</organism>
<accession>K8ZP38</accession>
<evidence type="ECO:0000313" key="2">
    <source>
        <dbReference type="Proteomes" id="UP000016057"/>
    </source>
</evidence>
<dbReference type="PATRIC" id="fig|1234409.3.peg.633"/>
<gene>
    <name evidence="1" type="ORF">C683_0682</name>
</gene>
<evidence type="ECO:0000313" key="1">
    <source>
        <dbReference type="EMBL" id="EKU27351.1"/>
    </source>
</evidence>